<evidence type="ECO:0000256" key="1">
    <source>
        <dbReference type="ARBA" id="ARBA00023015"/>
    </source>
</evidence>
<dbReference type="InterPro" id="IPR050675">
    <property type="entry name" value="OAF3"/>
</dbReference>
<feature type="compositionally biased region" description="Low complexity" evidence="5">
    <location>
        <begin position="307"/>
        <end position="333"/>
    </location>
</feature>
<reference evidence="7 8" key="1">
    <citation type="submission" date="2016-10" db="EMBL/GenBank/DDBJ databases">
        <authorList>
            <person name="de Groot N.N."/>
        </authorList>
    </citation>
    <scope>NUCLEOTIDE SEQUENCE [LARGE SCALE GENOMIC DNA]</scope>
    <source>
        <strain evidence="7 8">PYCC 4715</strain>
    </source>
</reference>
<keyword evidence="3" id="KW-0804">Transcription</keyword>
<sequence>MEMQMPLTKEFRSTSGPGEGYVGLFTLDKGPIAKKRRNDVNQHNGTGVGVPPLDPLNYSLHLAQLSAQGQASISSEFSGNRSLVEQLAQIGRVPSNDQNGFNSQSVQKGSPIGQGSMNGHIALNGLVAQNGGPVTLNEPNVPNVPVGRNSGSSLSNGMVEKKELEFLKERLHQIEQSLLGSAPRDHHTSVSLNSSIDLIRSNTRLLPQPLSRTSQNGTPHSAMQIPLVPQPVTIPTSQGPIFPDLGSSVSSSLSLAPSQMPPPMFSQFSYQYSGSIAGDKAALPPLRNSMLPPLNAQVKYETDLAHSSVPSSSANSASSATSATSAVPSTSSSELTRSPFSVNSNGNRNSSSNSSTPKSQCLTSEDFLIGTNIYHHPTDTINFYEKYSSVHYKDPLRRISFGPFAWSSLMRRDNGLRLIWDHIIEQKGKTASKDENTALMFAQHSADITQETTNTILSADKFTDQLEKQFQKRALQTDGYDDLIPYNSILMARRERNIQKQNLNRTTLPLGLTFYDGQIDRELQLIEKIQVVLPKRRVVWKLIYRYFSVVYTYMPFLDEEYFRRDVARIIGPSSLEDEPIKDLKIEKKLDLATVGILLIVLRLSYLSLFSNNSLLNEEILNSNDPSHEVQGPKYLMNNPININTIEVAQLCLDQFHVFRRTNFTVLQLALYIRLYHTYAPEDGDGADGGDSQVLNAVLIQMAYSLGLNREPDEQCKDLKINNLSRKIWHYLVMSDINLAYSFGNPMATDSIYSDTGLPTYVPGGENIIDKDRDRLINERFASCQFLFPALRGLVKLCLNIKSRVPLPELCSSLSQIEVEWHSRCGTLKDCLTCAGKGEPFAVERNMKVKIYLAFKAFLLSIYFHLSLHYEAKNSDLAFFYLKKCLLITTSDIMPHYSALLGQSEVISDMFINPNLEVAVHKSNMIYLSAMVRVNFMIFNMRQNAEHGRLCKEDKKYLAYFQLLCQVSSCLTRAAEYTISAISKISNRYYYAWRIAKGQTFLLKTITSNDFYEANFHNAYLLYSLKYSSEQLEEIVKLCEATLSKYRHSEFCTYGFSKQAEKFFNCGYTPDSVRSEGLTASTGATSKAADPEIDKLWLQVLSMKHDLLLAGNFQDGHVDAKTPMPPPSVGPNEGLYELPRQSIVGFDLNTPGGAPNNVDRVGYDIEMSNKFDMFSDLPFDQMFNF</sequence>
<dbReference type="GO" id="GO:0045944">
    <property type="term" value="P:positive regulation of transcription by RNA polymerase II"/>
    <property type="evidence" value="ECO:0007669"/>
    <property type="project" value="TreeGrafter"/>
</dbReference>
<name>A0A1L0C159_9ASCO</name>
<protein>
    <submittedName>
        <fullName evidence="7">CIC11C00000003629</fullName>
    </submittedName>
</protein>
<dbReference type="InterPro" id="IPR007219">
    <property type="entry name" value="XnlR_reg_dom"/>
</dbReference>
<dbReference type="GO" id="GO:0005634">
    <property type="term" value="C:nucleus"/>
    <property type="evidence" value="ECO:0007669"/>
    <property type="project" value="TreeGrafter"/>
</dbReference>
<dbReference type="Proteomes" id="UP000182259">
    <property type="component" value="Chromosome V"/>
</dbReference>
<evidence type="ECO:0000256" key="4">
    <source>
        <dbReference type="ARBA" id="ARBA00023242"/>
    </source>
</evidence>
<organism evidence="7 8">
    <name type="scientific">Sungouiella intermedia</name>
    <dbReference type="NCBI Taxonomy" id="45354"/>
    <lineage>
        <taxon>Eukaryota</taxon>
        <taxon>Fungi</taxon>
        <taxon>Dikarya</taxon>
        <taxon>Ascomycota</taxon>
        <taxon>Saccharomycotina</taxon>
        <taxon>Pichiomycetes</taxon>
        <taxon>Metschnikowiaceae</taxon>
        <taxon>Sungouiella</taxon>
    </lineage>
</organism>
<keyword evidence="2" id="KW-0238">DNA-binding</keyword>
<dbReference type="Pfam" id="PF04082">
    <property type="entry name" value="Fungal_trans"/>
    <property type="match status" value="1"/>
</dbReference>
<dbReference type="GO" id="GO:0008270">
    <property type="term" value="F:zinc ion binding"/>
    <property type="evidence" value="ECO:0007669"/>
    <property type="project" value="InterPro"/>
</dbReference>
<dbReference type="SMART" id="SM00906">
    <property type="entry name" value="Fungal_trans"/>
    <property type="match status" value="1"/>
</dbReference>
<evidence type="ECO:0000259" key="6">
    <source>
        <dbReference type="SMART" id="SM00906"/>
    </source>
</evidence>
<evidence type="ECO:0000256" key="5">
    <source>
        <dbReference type="SAM" id="MobiDB-lite"/>
    </source>
</evidence>
<evidence type="ECO:0000313" key="7">
    <source>
        <dbReference type="EMBL" id="SGZ57319.1"/>
    </source>
</evidence>
<dbReference type="GO" id="GO:0006351">
    <property type="term" value="P:DNA-templated transcription"/>
    <property type="evidence" value="ECO:0007669"/>
    <property type="project" value="InterPro"/>
</dbReference>
<dbReference type="AlphaFoldDB" id="A0A1L0C159"/>
<evidence type="ECO:0000313" key="8">
    <source>
        <dbReference type="Proteomes" id="UP000182259"/>
    </source>
</evidence>
<feature type="region of interest" description="Disordered" evidence="5">
    <location>
        <begin position="307"/>
        <end position="360"/>
    </location>
</feature>
<dbReference type="EMBL" id="LT635768">
    <property type="protein sequence ID" value="SGZ57319.1"/>
    <property type="molecule type" value="Genomic_DNA"/>
</dbReference>
<dbReference type="PANTHER" id="PTHR31069:SF12">
    <property type="entry name" value="TRANSCRIPTION FACTOR DOMAIN-CONTAINING PROTEIN"/>
    <property type="match status" value="1"/>
</dbReference>
<accession>A0A1L0C159</accession>
<proteinExistence type="predicted"/>
<feature type="region of interest" description="Disordered" evidence="5">
    <location>
        <begin position="136"/>
        <end position="155"/>
    </location>
</feature>
<evidence type="ECO:0000256" key="2">
    <source>
        <dbReference type="ARBA" id="ARBA00023125"/>
    </source>
</evidence>
<dbReference type="GO" id="GO:0000978">
    <property type="term" value="F:RNA polymerase II cis-regulatory region sequence-specific DNA binding"/>
    <property type="evidence" value="ECO:0007669"/>
    <property type="project" value="TreeGrafter"/>
</dbReference>
<feature type="domain" description="Xylanolytic transcriptional activator regulatory" evidence="6">
    <location>
        <begin position="691"/>
        <end position="764"/>
    </location>
</feature>
<gene>
    <name evidence="7" type="ORF">SAMEA4029009_CIC11G00000003629</name>
</gene>
<feature type="compositionally biased region" description="Low complexity" evidence="5">
    <location>
        <begin position="341"/>
        <end position="355"/>
    </location>
</feature>
<keyword evidence="4" id="KW-0539">Nucleus</keyword>
<evidence type="ECO:0000256" key="3">
    <source>
        <dbReference type="ARBA" id="ARBA00023163"/>
    </source>
</evidence>
<dbReference type="PANTHER" id="PTHR31069">
    <property type="entry name" value="OLEATE-ACTIVATED TRANSCRIPTION FACTOR 1-RELATED"/>
    <property type="match status" value="1"/>
</dbReference>
<keyword evidence="1" id="KW-0805">Transcription regulation</keyword>
<dbReference type="CDD" id="cd12148">
    <property type="entry name" value="fungal_TF_MHR"/>
    <property type="match status" value="1"/>
</dbReference>
<dbReference type="GO" id="GO:0000981">
    <property type="term" value="F:DNA-binding transcription factor activity, RNA polymerase II-specific"/>
    <property type="evidence" value="ECO:0007669"/>
    <property type="project" value="TreeGrafter"/>
</dbReference>